<dbReference type="InterPro" id="IPR003607">
    <property type="entry name" value="HD/PDEase_dom"/>
</dbReference>
<dbReference type="Pfam" id="PF01966">
    <property type="entry name" value="HD"/>
    <property type="match status" value="1"/>
</dbReference>
<keyword evidence="2" id="KW-0378">Hydrolase</keyword>
<accession>A0A225E9L5</accession>
<name>A0A225E9L5_9BACT</name>
<dbReference type="SUPFAM" id="SSF109604">
    <property type="entry name" value="HD-domain/PDEase-like"/>
    <property type="match status" value="1"/>
</dbReference>
<evidence type="ECO:0000313" key="2">
    <source>
        <dbReference type="EMBL" id="OWK45117.1"/>
    </source>
</evidence>
<dbReference type="EMBL" id="NIDE01000002">
    <property type="protein sequence ID" value="OWK45117.1"/>
    <property type="molecule type" value="Genomic_DNA"/>
</dbReference>
<evidence type="ECO:0000259" key="1">
    <source>
        <dbReference type="PROSITE" id="PS51831"/>
    </source>
</evidence>
<gene>
    <name evidence="2" type="ORF">FRUB_01448</name>
</gene>
<dbReference type="CDD" id="cd00077">
    <property type="entry name" value="HDc"/>
    <property type="match status" value="1"/>
</dbReference>
<dbReference type="RefSeq" id="WP_238602490.1">
    <property type="nucleotide sequence ID" value="NZ_NIDE01000002.1"/>
</dbReference>
<dbReference type="PANTHER" id="PTHR35795:SF1">
    <property type="entry name" value="BIS(5'-NUCLEOSYL)-TETRAPHOSPHATASE, SYMMETRICAL"/>
    <property type="match status" value="1"/>
</dbReference>
<comment type="caution">
    <text evidence="2">The sequence shown here is derived from an EMBL/GenBank/DDBJ whole genome shotgun (WGS) entry which is preliminary data.</text>
</comment>
<protein>
    <submittedName>
        <fullName evidence="2">Deoxyguanosinetriphosphate triphosphohydrolase</fullName>
    </submittedName>
</protein>
<dbReference type="PROSITE" id="PS51831">
    <property type="entry name" value="HD"/>
    <property type="match status" value="1"/>
</dbReference>
<sequence>MSHPPLSLDAWMDHEDAWLAPYAMRNRATRGRRHAEDSHAYRAPFQRDRERIVHSSAFRRMTGKTQVLVATVNDHHRTRLTHTLEVVQVARTVARRLRLNEDLTEAIALAHDIGHPPFGHAGERALHECLERFGGSTTTFMGFDGSTSWRSVTRNSRG</sequence>
<feature type="domain" description="HD" evidence="1">
    <location>
        <begin position="79"/>
        <end position="158"/>
    </location>
</feature>
<proteinExistence type="predicted"/>
<dbReference type="SMART" id="SM00471">
    <property type="entry name" value="HDc"/>
    <property type="match status" value="1"/>
</dbReference>
<dbReference type="PANTHER" id="PTHR35795">
    <property type="entry name" value="SLR1885 PROTEIN"/>
    <property type="match status" value="1"/>
</dbReference>
<keyword evidence="3" id="KW-1185">Reference proteome</keyword>
<evidence type="ECO:0000313" key="3">
    <source>
        <dbReference type="Proteomes" id="UP000214646"/>
    </source>
</evidence>
<reference evidence="3" key="1">
    <citation type="submission" date="2017-06" db="EMBL/GenBank/DDBJ databases">
        <title>Genome analysis of Fimbriiglobus ruber SP5, the first member of the order Planctomycetales with confirmed chitinolytic capability.</title>
        <authorList>
            <person name="Ravin N.V."/>
            <person name="Rakitin A.L."/>
            <person name="Ivanova A.A."/>
            <person name="Beletsky A.V."/>
            <person name="Kulichevskaya I.S."/>
            <person name="Mardanov A.V."/>
            <person name="Dedysh S.N."/>
        </authorList>
    </citation>
    <scope>NUCLEOTIDE SEQUENCE [LARGE SCALE GENOMIC DNA]</scope>
    <source>
        <strain evidence="3">SP5</strain>
    </source>
</reference>
<dbReference type="Gene3D" id="1.10.3210.10">
    <property type="entry name" value="Hypothetical protein af1432"/>
    <property type="match status" value="1"/>
</dbReference>
<organism evidence="2 3">
    <name type="scientific">Fimbriiglobus ruber</name>
    <dbReference type="NCBI Taxonomy" id="1908690"/>
    <lineage>
        <taxon>Bacteria</taxon>
        <taxon>Pseudomonadati</taxon>
        <taxon>Planctomycetota</taxon>
        <taxon>Planctomycetia</taxon>
        <taxon>Gemmatales</taxon>
        <taxon>Gemmataceae</taxon>
        <taxon>Fimbriiglobus</taxon>
    </lineage>
</organism>
<dbReference type="InterPro" id="IPR006674">
    <property type="entry name" value="HD_domain"/>
</dbReference>
<dbReference type="Proteomes" id="UP000214646">
    <property type="component" value="Unassembled WGS sequence"/>
</dbReference>
<dbReference type="AlphaFoldDB" id="A0A225E9L5"/>
<dbReference type="InterPro" id="IPR051094">
    <property type="entry name" value="Diverse_Catalytic_Enzymes"/>
</dbReference>
<dbReference type="GO" id="GO:0016787">
    <property type="term" value="F:hydrolase activity"/>
    <property type="evidence" value="ECO:0007669"/>
    <property type="project" value="UniProtKB-KW"/>
</dbReference>